<protein>
    <recommendedName>
        <fullName evidence="4">YuzL family protein</fullName>
    </recommendedName>
</protein>
<dbReference type="EMBL" id="JBHUEK010000007">
    <property type="protein sequence ID" value="MFD1777696.1"/>
    <property type="molecule type" value="Genomic_DNA"/>
</dbReference>
<evidence type="ECO:0000313" key="3">
    <source>
        <dbReference type="Proteomes" id="UP001597227"/>
    </source>
</evidence>
<dbReference type="RefSeq" id="WP_257215775.1">
    <property type="nucleotide sequence ID" value="NZ_JBHUEK010000007.1"/>
</dbReference>
<comment type="caution">
    <text evidence="2">The sequence shown here is derived from an EMBL/GenBank/DDBJ whole genome shotgun (WGS) entry which is preliminary data.</text>
</comment>
<keyword evidence="3" id="KW-1185">Reference proteome</keyword>
<proteinExistence type="predicted"/>
<evidence type="ECO:0008006" key="4">
    <source>
        <dbReference type="Google" id="ProtNLM"/>
    </source>
</evidence>
<evidence type="ECO:0000313" key="2">
    <source>
        <dbReference type="EMBL" id="MFD1777696.1"/>
    </source>
</evidence>
<reference evidence="3" key="1">
    <citation type="journal article" date="2019" name="Int. J. Syst. Evol. Microbiol.">
        <title>The Global Catalogue of Microorganisms (GCM) 10K type strain sequencing project: providing services to taxonomists for standard genome sequencing and annotation.</title>
        <authorList>
            <consortium name="The Broad Institute Genomics Platform"/>
            <consortium name="The Broad Institute Genome Sequencing Center for Infectious Disease"/>
            <person name="Wu L."/>
            <person name="Ma J."/>
        </authorList>
    </citation>
    <scope>NUCLEOTIDE SEQUENCE [LARGE SCALE GENOMIC DNA]</scope>
    <source>
        <strain evidence="3">CCUG 15531</strain>
    </source>
</reference>
<name>A0ABW4MJB0_9BACI</name>
<sequence>MAKKGRQNKVSQEVANPTVSHNEEFGEEIGGTPKKQKKKKK</sequence>
<feature type="compositionally biased region" description="Polar residues" evidence="1">
    <location>
        <begin position="8"/>
        <end position="20"/>
    </location>
</feature>
<feature type="region of interest" description="Disordered" evidence="1">
    <location>
        <begin position="1"/>
        <end position="41"/>
    </location>
</feature>
<accession>A0ABW4MJB0</accession>
<gene>
    <name evidence="2" type="ORF">ACFSFW_03380</name>
</gene>
<dbReference type="Proteomes" id="UP001597227">
    <property type="component" value="Unassembled WGS sequence"/>
</dbReference>
<evidence type="ECO:0000256" key="1">
    <source>
        <dbReference type="SAM" id="MobiDB-lite"/>
    </source>
</evidence>
<organism evidence="2 3">
    <name type="scientific">Fredinandcohnia salidurans</name>
    <dbReference type="NCBI Taxonomy" id="2595041"/>
    <lineage>
        <taxon>Bacteria</taxon>
        <taxon>Bacillati</taxon>
        <taxon>Bacillota</taxon>
        <taxon>Bacilli</taxon>
        <taxon>Bacillales</taxon>
        <taxon>Bacillaceae</taxon>
        <taxon>Fredinandcohnia</taxon>
    </lineage>
</organism>